<dbReference type="PANTHER" id="PTHR19842">
    <property type="entry name" value="G BETA-LIKE PROTEIN GBL"/>
    <property type="match status" value="1"/>
</dbReference>
<evidence type="ECO:0000313" key="8">
    <source>
        <dbReference type="Proteomes" id="UP000019471"/>
    </source>
</evidence>
<dbReference type="Gene3D" id="2.130.10.10">
    <property type="entry name" value="YVTN repeat-like/Quinoprotein amine dehydrogenase"/>
    <property type="match status" value="1"/>
</dbReference>
<keyword evidence="8" id="KW-1185">Reference proteome</keyword>
<dbReference type="GO" id="GO:0031931">
    <property type="term" value="C:TORC1 complex"/>
    <property type="evidence" value="ECO:0007669"/>
    <property type="project" value="InterPro"/>
</dbReference>
<dbReference type="eggNOG" id="ENOG502RZG9">
    <property type="taxonomic scope" value="Eukaryota"/>
</dbReference>
<dbReference type="STRING" id="1182543.W9WNF0"/>
<dbReference type="SUPFAM" id="SSF50978">
    <property type="entry name" value="WD40 repeat-like"/>
    <property type="match status" value="1"/>
</dbReference>
<feature type="region of interest" description="Disordered" evidence="5">
    <location>
        <begin position="144"/>
        <end position="317"/>
    </location>
</feature>
<feature type="repeat" description="WD" evidence="4">
    <location>
        <begin position="592"/>
        <end position="626"/>
    </location>
</feature>
<dbReference type="GO" id="GO:0032956">
    <property type="term" value="P:regulation of actin cytoskeleton organization"/>
    <property type="evidence" value="ECO:0007669"/>
    <property type="project" value="TreeGrafter"/>
</dbReference>
<dbReference type="InterPro" id="IPR015943">
    <property type="entry name" value="WD40/YVTN_repeat-like_dom_sf"/>
</dbReference>
<feature type="compositionally biased region" description="Basic and acidic residues" evidence="5">
    <location>
        <begin position="268"/>
        <end position="285"/>
    </location>
</feature>
<reference evidence="7 8" key="1">
    <citation type="submission" date="2013-03" db="EMBL/GenBank/DDBJ databases">
        <title>The Genome Sequence of Cladophialophora psammophila CBS 110553.</title>
        <authorList>
            <consortium name="The Broad Institute Genomics Platform"/>
            <person name="Cuomo C."/>
            <person name="de Hoog S."/>
            <person name="Gorbushina A."/>
            <person name="Walker B."/>
            <person name="Young S.K."/>
            <person name="Zeng Q."/>
            <person name="Gargeya S."/>
            <person name="Fitzgerald M."/>
            <person name="Haas B."/>
            <person name="Abouelleil A."/>
            <person name="Allen A.W."/>
            <person name="Alvarado L."/>
            <person name="Arachchi H.M."/>
            <person name="Berlin A.M."/>
            <person name="Chapman S.B."/>
            <person name="Gainer-Dewar J."/>
            <person name="Goldberg J."/>
            <person name="Griggs A."/>
            <person name="Gujja S."/>
            <person name="Hansen M."/>
            <person name="Howarth C."/>
            <person name="Imamovic A."/>
            <person name="Ireland A."/>
            <person name="Larimer J."/>
            <person name="McCowan C."/>
            <person name="Murphy C."/>
            <person name="Pearson M."/>
            <person name="Poon T.W."/>
            <person name="Priest M."/>
            <person name="Roberts A."/>
            <person name="Saif S."/>
            <person name="Shea T."/>
            <person name="Sisk P."/>
            <person name="Sykes S."/>
            <person name="Wortman J."/>
            <person name="Nusbaum C."/>
            <person name="Birren B."/>
        </authorList>
    </citation>
    <scope>NUCLEOTIDE SEQUENCE [LARGE SCALE GENOMIC DNA]</scope>
    <source>
        <strain evidence="7 8">CBS 110553</strain>
    </source>
</reference>
<dbReference type="EMBL" id="AMGX01000010">
    <property type="protein sequence ID" value="EXJ69732.1"/>
    <property type="molecule type" value="Genomic_DNA"/>
</dbReference>
<dbReference type="InterPro" id="IPR001005">
    <property type="entry name" value="SANT/Myb"/>
</dbReference>
<dbReference type="HOGENOM" id="CLU_323894_0_0_1"/>
<feature type="compositionally biased region" description="Polar residues" evidence="5">
    <location>
        <begin position="476"/>
        <end position="503"/>
    </location>
</feature>
<dbReference type="GO" id="GO:0031929">
    <property type="term" value="P:TOR signaling"/>
    <property type="evidence" value="ECO:0007669"/>
    <property type="project" value="InterPro"/>
</dbReference>
<name>W9WNF0_9EURO</name>
<dbReference type="RefSeq" id="XP_007745584.1">
    <property type="nucleotide sequence ID" value="XM_007747394.1"/>
</dbReference>
<keyword evidence="3" id="KW-0677">Repeat</keyword>
<dbReference type="InterPro" id="IPR036322">
    <property type="entry name" value="WD40_repeat_dom_sf"/>
</dbReference>
<evidence type="ECO:0000256" key="1">
    <source>
        <dbReference type="ARBA" id="ARBA00009890"/>
    </source>
</evidence>
<dbReference type="Proteomes" id="UP000019471">
    <property type="component" value="Unassembled WGS sequence"/>
</dbReference>
<dbReference type="GO" id="GO:0031932">
    <property type="term" value="C:TORC2 complex"/>
    <property type="evidence" value="ECO:0007669"/>
    <property type="project" value="InterPro"/>
</dbReference>
<protein>
    <recommendedName>
        <fullName evidence="6">Myb-like domain-containing protein</fullName>
    </recommendedName>
</protein>
<dbReference type="PROSITE" id="PS50294">
    <property type="entry name" value="WD_REPEATS_REGION"/>
    <property type="match status" value="1"/>
</dbReference>
<comment type="similarity">
    <text evidence="1">Belongs to the WD repeat LST8 family.</text>
</comment>
<feature type="compositionally biased region" description="Polar residues" evidence="5">
    <location>
        <begin position="164"/>
        <end position="174"/>
    </location>
</feature>
<comment type="caution">
    <text evidence="7">The sequence shown here is derived from an EMBL/GenBank/DDBJ whole genome shotgun (WGS) entry which is preliminary data.</text>
</comment>
<evidence type="ECO:0000256" key="3">
    <source>
        <dbReference type="ARBA" id="ARBA00022737"/>
    </source>
</evidence>
<dbReference type="PROSITE" id="PS50082">
    <property type="entry name" value="WD_REPEATS_2"/>
    <property type="match status" value="1"/>
</dbReference>
<dbReference type="AlphaFoldDB" id="W9WNF0"/>
<accession>W9WNF0</accession>
<feature type="compositionally biased region" description="Basic and acidic residues" evidence="5">
    <location>
        <begin position="210"/>
        <end position="234"/>
    </location>
</feature>
<gene>
    <name evidence="7" type="ORF">A1O5_06803</name>
</gene>
<dbReference type="PANTHER" id="PTHR19842:SF2">
    <property type="entry name" value="WD REPEAT PROTEIN (AFU_ORTHOLOGUE AFUA_5G04300)"/>
    <property type="match status" value="1"/>
</dbReference>
<dbReference type="InterPro" id="IPR044822">
    <property type="entry name" value="Myb_DNA-bind_4"/>
</dbReference>
<proteinExistence type="inferred from homology"/>
<dbReference type="InterPro" id="IPR019775">
    <property type="entry name" value="WD40_repeat_CS"/>
</dbReference>
<dbReference type="GeneID" id="19191511"/>
<dbReference type="InterPro" id="IPR001680">
    <property type="entry name" value="WD40_rpt"/>
</dbReference>
<evidence type="ECO:0000256" key="4">
    <source>
        <dbReference type="PROSITE-ProRule" id="PRU00221"/>
    </source>
</evidence>
<dbReference type="SMART" id="SM00320">
    <property type="entry name" value="WD40"/>
    <property type="match status" value="4"/>
</dbReference>
<feature type="domain" description="Myb-like" evidence="6">
    <location>
        <begin position="326"/>
        <end position="379"/>
    </location>
</feature>
<sequence>MAENLRTPASFGAGLFPSHAALSSSDSEIESDIESDPIDNQRILRYLNKHEKEFRDKLYVFTKMAKSLAKDHARSIRRLRKACMESAAGSQNYSQAPLPPTALKRTIEESIRVAAQEGEEATESPVVNETSEQRTIITNLQGMAHAAPAAPSQTALQPSASDLPPSSNLNQMDQPSRLEGPNITEHRKFGPDDIDDDNASSYSTDESDFDKDIIHEESPTRDETSRTGAADRRPVVIPQQAEAQHRHEFGLDDVDDDNASSHSTYEGGFDKDIIHEESLTRDETSRTSVAEPRPAVIPQQAEARTRQEPVAQPRKSSQLLNEVSRRWKEEEEDFMIEIIHDLMQGEDPGSTKSNMWQRASEILKTRGYDRTGPQMMAKWSFGTRYKCEARGLDWASSVMAKLPHMARKRNASSGNAREGELHSTPDGQSTAKRTRVQSRKVVNSQTPTSNRPPSSANSHVYWSQPRLNGKAKTQKPMKQSRSDTALQSAFSHQEGFNTKVDSIPTTSENHLRLRAIWARTSSGMVQVDWSQDSKYFVAASSSVMDPLTNFRDNQPMNLVHGSLPSKTIRELPEHRVAGNVHAGEPKYVYQTVSAVRFAPTGHMIYSAGFDNKVRVWDAENEASIQVKTEIQYSQKVEVMDVAREQSSLFATGTANGIRSIRVFLAESDLDGRPLEIRPLRETGRKSFPFSPTCLRFGHLQSRDWLIAGFGTDSNDPRFGAGCTTVWKFHQASCEEVFFHTADRFVFDCAWSSSGEHFVIASASDPLSRANTAEHSVVQLYSPNQPDSIARYGCRAKDINDVTINYGLVTASCTDGSTYVWDQRQPQKPLHRLAHGRPSLWLARGADREIEDVGVRYIEWSHIPGRLYTGSSDGILKYWDTRRSPADVLVEDLANTGCEIMCGRLSPDHSSLLLGDEEGCLHLLSTSNGPIPEQWFQFQVRER</sequence>
<feature type="compositionally biased region" description="Polar residues" evidence="5">
    <location>
        <begin position="440"/>
        <end position="461"/>
    </location>
</feature>
<feature type="compositionally biased region" description="Low complexity" evidence="5">
    <location>
        <begin position="144"/>
        <end position="161"/>
    </location>
</feature>
<keyword evidence="2 4" id="KW-0853">WD repeat</keyword>
<evidence type="ECO:0000313" key="7">
    <source>
        <dbReference type="EMBL" id="EXJ69732.1"/>
    </source>
</evidence>
<dbReference type="Pfam" id="PF13837">
    <property type="entry name" value="Myb_DNA-bind_4"/>
    <property type="match status" value="1"/>
</dbReference>
<dbReference type="OrthoDB" id="10248252at2759"/>
<dbReference type="PROSITE" id="PS00678">
    <property type="entry name" value="WD_REPEATS_1"/>
    <property type="match status" value="1"/>
</dbReference>
<evidence type="ECO:0000256" key="2">
    <source>
        <dbReference type="ARBA" id="ARBA00022574"/>
    </source>
</evidence>
<evidence type="ECO:0000259" key="6">
    <source>
        <dbReference type="PROSITE" id="PS50090"/>
    </source>
</evidence>
<dbReference type="InterPro" id="IPR037588">
    <property type="entry name" value="MLST8"/>
</dbReference>
<organism evidence="7 8">
    <name type="scientific">Cladophialophora psammophila CBS 110553</name>
    <dbReference type="NCBI Taxonomy" id="1182543"/>
    <lineage>
        <taxon>Eukaryota</taxon>
        <taxon>Fungi</taxon>
        <taxon>Dikarya</taxon>
        <taxon>Ascomycota</taxon>
        <taxon>Pezizomycotina</taxon>
        <taxon>Eurotiomycetes</taxon>
        <taxon>Chaetothyriomycetidae</taxon>
        <taxon>Chaetothyriales</taxon>
        <taxon>Herpotrichiellaceae</taxon>
        <taxon>Cladophialophora</taxon>
    </lineage>
</organism>
<dbReference type="Pfam" id="PF00400">
    <property type="entry name" value="WD40"/>
    <property type="match status" value="1"/>
</dbReference>
<evidence type="ECO:0000256" key="5">
    <source>
        <dbReference type="SAM" id="MobiDB-lite"/>
    </source>
</evidence>
<dbReference type="PROSITE" id="PS50090">
    <property type="entry name" value="MYB_LIKE"/>
    <property type="match status" value="1"/>
</dbReference>
<feature type="region of interest" description="Disordered" evidence="5">
    <location>
        <begin position="406"/>
        <end position="503"/>
    </location>
</feature>